<feature type="domain" description="Polyphosphate kinase-2-related" evidence="5">
    <location>
        <begin position="41"/>
        <end position="260"/>
    </location>
</feature>
<dbReference type="PANTHER" id="PTHR34383">
    <property type="entry name" value="POLYPHOSPHATE:AMP PHOSPHOTRANSFERASE-RELATED"/>
    <property type="match status" value="1"/>
</dbReference>
<dbReference type="NCBIfam" id="TIGR03707">
    <property type="entry name" value="PPK2_P_aer"/>
    <property type="match status" value="1"/>
</dbReference>
<dbReference type="EC" id="2.7.4.-" evidence="4"/>
<dbReference type="InterPro" id="IPR022488">
    <property type="entry name" value="PPK2-related"/>
</dbReference>
<dbReference type="Proteomes" id="UP001152599">
    <property type="component" value="Unassembled WGS sequence"/>
</dbReference>
<keyword evidence="3 4" id="KW-0418">Kinase</keyword>
<dbReference type="InterPro" id="IPR022486">
    <property type="entry name" value="PPK2_PA0141"/>
</dbReference>
<dbReference type="InterPro" id="IPR016898">
    <property type="entry name" value="Polyphosphate_phosphotransfera"/>
</dbReference>
<dbReference type="PANTHER" id="PTHR34383:SF1">
    <property type="entry name" value="ADP-POLYPHOSPHATE PHOSPHOTRANSFERASE"/>
    <property type="match status" value="1"/>
</dbReference>
<dbReference type="Pfam" id="PF03976">
    <property type="entry name" value="PPK2"/>
    <property type="match status" value="1"/>
</dbReference>
<comment type="caution">
    <text evidence="6">The sequence shown here is derived from an EMBL/GenBank/DDBJ whole genome shotgun (WGS) entry which is preliminary data.</text>
</comment>
<dbReference type="SUPFAM" id="SSF52540">
    <property type="entry name" value="P-loop containing nucleoside triphosphate hydrolases"/>
    <property type="match status" value="1"/>
</dbReference>
<evidence type="ECO:0000256" key="1">
    <source>
        <dbReference type="ARBA" id="ARBA00009924"/>
    </source>
</evidence>
<keyword evidence="7" id="KW-1185">Reference proteome</keyword>
<dbReference type="EMBL" id="JANCMU010000005">
    <property type="protein sequence ID" value="MDG4946590.1"/>
    <property type="molecule type" value="Genomic_DNA"/>
</dbReference>
<dbReference type="RefSeq" id="WP_304416989.1">
    <property type="nucleotide sequence ID" value="NZ_JANAIE010000004.1"/>
</dbReference>
<sequence>MSKNNFDISEKDLKLLQTKSGLMSLLNDQRINPKRALRYVKYEKRIKKLQEELLKMQQWIVAENKKVVIIFEGRDAAGKGGAIRRVVEHLPPRERRVVALPKPDEIEEGQWYFQRYIQQLPRKGEIVFFDRSWYNRAVVEPVNGFCTQEQYEIFMDQVNDVEKMMLQSDIILLKMYFSITKNEQARRFKDILNNPTKKWKYSEVDAKALELWDEYTKYKERMFEKTQEFVPWKIIKANRKTSARIKAIEYILANIPYNPKDLETIKHQNIYSKDAHFDD</sequence>
<dbReference type="PIRSF" id="PIRSF028756">
    <property type="entry name" value="PPK2_prd"/>
    <property type="match status" value="1"/>
</dbReference>
<comment type="function">
    <text evidence="4">Uses inorganic polyphosphate (polyP) as a donor to convert GDP to GTP or ADP to ATP.</text>
</comment>
<proteinExistence type="inferred from homology"/>
<keyword evidence="2 4" id="KW-0808">Transferase</keyword>
<evidence type="ECO:0000313" key="6">
    <source>
        <dbReference type="EMBL" id="MDG4946590.1"/>
    </source>
</evidence>
<evidence type="ECO:0000256" key="4">
    <source>
        <dbReference type="RuleBase" id="RU369062"/>
    </source>
</evidence>
<dbReference type="Gene3D" id="3.40.50.300">
    <property type="entry name" value="P-loop containing nucleotide triphosphate hydrolases"/>
    <property type="match status" value="1"/>
</dbReference>
<comment type="similarity">
    <text evidence="1 4">Belongs to the polyphosphate kinase 2 (PPK2) family. Class I subfamily.</text>
</comment>
<gene>
    <name evidence="6" type="primary">ppk2</name>
    <name evidence="6" type="ORF">NMK71_09200</name>
</gene>
<reference evidence="6" key="1">
    <citation type="submission" date="2022-07" db="EMBL/GenBank/DDBJ databases">
        <title>Description and genome-wide analysis of Profundicola chukchiensis gen. nov., sp. nov., marine bacteria isolated from bottom sediments of the Chukchi Sea.</title>
        <authorList>
            <person name="Romanenko L."/>
            <person name="Otstavnykh N."/>
            <person name="Kurilenko V."/>
            <person name="Eremeev V."/>
            <person name="Velansky P."/>
            <person name="Mikhailov V."/>
            <person name="Isaeva M."/>
        </authorList>
    </citation>
    <scope>NUCLEOTIDE SEQUENCE</scope>
    <source>
        <strain evidence="6">KMM 9713</strain>
    </source>
</reference>
<dbReference type="AlphaFoldDB" id="A0A9X4RW52"/>
<comment type="subunit">
    <text evidence="4">Homotetramer.</text>
</comment>
<evidence type="ECO:0000313" key="7">
    <source>
        <dbReference type="Proteomes" id="UP001152599"/>
    </source>
</evidence>
<name>A0A9X4RW52_9FLAO</name>
<dbReference type="InterPro" id="IPR027417">
    <property type="entry name" value="P-loop_NTPase"/>
</dbReference>
<evidence type="ECO:0000259" key="5">
    <source>
        <dbReference type="Pfam" id="PF03976"/>
    </source>
</evidence>
<protein>
    <recommendedName>
        <fullName evidence="4">ADP/GDP-polyphosphate phosphotransferase</fullName>
        <ecNumber evidence="4">2.7.4.-</ecNumber>
    </recommendedName>
    <alternativeName>
        <fullName evidence="4">Polyphosphate kinase PPK2</fullName>
    </alternativeName>
</protein>
<accession>A0A9X4RW52</accession>
<organism evidence="6 7">
    <name type="scientific">Profundicola chukchiensis</name>
    <dbReference type="NCBI Taxonomy" id="2961959"/>
    <lineage>
        <taxon>Bacteria</taxon>
        <taxon>Pseudomonadati</taxon>
        <taxon>Bacteroidota</taxon>
        <taxon>Flavobacteriia</taxon>
        <taxon>Flavobacteriales</taxon>
        <taxon>Weeksellaceae</taxon>
        <taxon>Profundicola</taxon>
    </lineage>
</organism>
<dbReference type="GO" id="GO:0006793">
    <property type="term" value="P:phosphorus metabolic process"/>
    <property type="evidence" value="ECO:0007669"/>
    <property type="project" value="InterPro"/>
</dbReference>
<evidence type="ECO:0000256" key="2">
    <source>
        <dbReference type="ARBA" id="ARBA00022679"/>
    </source>
</evidence>
<evidence type="ECO:0000256" key="3">
    <source>
        <dbReference type="ARBA" id="ARBA00022777"/>
    </source>
</evidence>
<dbReference type="GO" id="GO:0008976">
    <property type="term" value="F:polyphosphate kinase activity"/>
    <property type="evidence" value="ECO:0007669"/>
    <property type="project" value="UniProtKB-UniRule"/>
</dbReference>